<proteinExistence type="predicted"/>
<evidence type="ECO:0000313" key="2">
    <source>
        <dbReference type="EMBL" id="GIQ69306.1"/>
    </source>
</evidence>
<feature type="transmembrane region" description="Helical" evidence="1">
    <location>
        <begin position="113"/>
        <end position="134"/>
    </location>
</feature>
<evidence type="ECO:0008006" key="4">
    <source>
        <dbReference type="Google" id="ProtNLM"/>
    </source>
</evidence>
<dbReference type="Pfam" id="PF11193">
    <property type="entry name" value="DUF2812"/>
    <property type="match status" value="1"/>
</dbReference>
<keyword evidence="1" id="KW-0812">Transmembrane</keyword>
<accession>A0A8J4M392</accession>
<reference evidence="2" key="1">
    <citation type="submission" date="2021-04" db="EMBL/GenBank/DDBJ databases">
        <title>Draft genome sequence of Xylanibacillus composti strain K13.</title>
        <authorList>
            <person name="Uke A."/>
            <person name="Chhe C."/>
            <person name="Baramee S."/>
            <person name="Kosugi A."/>
        </authorList>
    </citation>
    <scope>NUCLEOTIDE SEQUENCE</scope>
    <source>
        <strain evidence="2">K13</strain>
    </source>
</reference>
<comment type="caution">
    <text evidence="2">The sequence shown here is derived from an EMBL/GenBank/DDBJ whole genome shotgun (WGS) entry which is preliminary data.</text>
</comment>
<organism evidence="2 3">
    <name type="scientific">Xylanibacillus composti</name>
    <dbReference type="NCBI Taxonomy" id="1572762"/>
    <lineage>
        <taxon>Bacteria</taxon>
        <taxon>Bacillati</taxon>
        <taxon>Bacillota</taxon>
        <taxon>Bacilli</taxon>
        <taxon>Bacillales</taxon>
        <taxon>Paenibacillaceae</taxon>
        <taxon>Xylanibacillus</taxon>
    </lineage>
</organism>
<feature type="transmembrane region" description="Helical" evidence="1">
    <location>
        <begin position="170"/>
        <end position="192"/>
    </location>
</feature>
<keyword evidence="1" id="KW-1133">Transmembrane helix</keyword>
<dbReference type="Proteomes" id="UP000677918">
    <property type="component" value="Unassembled WGS sequence"/>
</dbReference>
<keyword evidence="3" id="KW-1185">Reference proteome</keyword>
<dbReference type="InterPro" id="IPR021359">
    <property type="entry name" value="DUF2812"/>
</dbReference>
<evidence type="ECO:0000313" key="3">
    <source>
        <dbReference type="Proteomes" id="UP000677918"/>
    </source>
</evidence>
<gene>
    <name evidence="2" type="ORF">XYCOK13_21300</name>
</gene>
<dbReference type="EMBL" id="BOVK01000026">
    <property type="protein sequence ID" value="GIQ69306.1"/>
    <property type="molecule type" value="Genomic_DNA"/>
</dbReference>
<dbReference type="RefSeq" id="WP_213412109.1">
    <property type="nucleotide sequence ID" value="NZ_BOVK01000026.1"/>
</dbReference>
<sequence>MRTFKFFLDFDKEEKWLEEMAQQGCQLVSKSFGYRFRAAEPERATIRIDYRTFKRQEDFIDYCTLFEDSGWQHIAGSKSSGAQYFKKVGADPNEDIFSDQLSRAGKYKRVSRMFSQLAICYFPIFVALSTTGAIDSSVLLDPRQLYLTENLWEKSGTTFLWAFLFETPFALMRGIVLLFLPVTILVYLYCAYKAKKLYDKQMNAS</sequence>
<keyword evidence="1" id="KW-0472">Membrane</keyword>
<dbReference type="AlphaFoldDB" id="A0A8J4M392"/>
<protein>
    <recommendedName>
        <fullName evidence="4">DUF2812 domain-containing protein</fullName>
    </recommendedName>
</protein>
<evidence type="ECO:0000256" key="1">
    <source>
        <dbReference type="SAM" id="Phobius"/>
    </source>
</evidence>
<name>A0A8J4M392_9BACL</name>